<dbReference type="Pfam" id="PF01230">
    <property type="entry name" value="HIT"/>
    <property type="match status" value="1"/>
</dbReference>
<dbReference type="SUPFAM" id="SSF54197">
    <property type="entry name" value="HIT-like"/>
    <property type="match status" value="1"/>
</dbReference>
<dbReference type="InterPro" id="IPR036265">
    <property type="entry name" value="HIT-like_sf"/>
</dbReference>
<comment type="caution">
    <text evidence="1">Lacks conserved residue(s) required for the propagation of feature annotation.</text>
</comment>
<name>A0A0F3IKB4_9GAMM</name>
<dbReference type="InterPro" id="IPR026026">
    <property type="entry name" value="HIT_Hint"/>
</dbReference>
<dbReference type="GO" id="GO:0003824">
    <property type="term" value="F:catalytic activity"/>
    <property type="evidence" value="ECO:0007669"/>
    <property type="project" value="InterPro"/>
</dbReference>
<keyword evidence="4" id="KW-1185">Reference proteome</keyword>
<proteinExistence type="predicted"/>
<protein>
    <submittedName>
        <fullName evidence="3">Histidine triad (HIT) protein</fullName>
    </submittedName>
</protein>
<dbReference type="RefSeq" id="WP_045778692.1">
    <property type="nucleotide sequence ID" value="NZ_LAJX01000062.1"/>
</dbReference>
<evidence type="ECO:0000259" key="2">
    <source>
        <dbReference type="PROSITE" id="PS51084"/>
    </source>
</evidence>
<dbReference type="PROSITE" id="PS51084">
    <property type="entry name" value="HIT_2"/>
    <property type="match status" value="1"/>
</dbReference>
<dbReference type="PIRSF" id="PIRSF000714">
    <property type="entry name" value="HIT"/>
    <property type="match status" value="1"/>
</dbReference>
<evidence type="ECO:0000313" key="3">
    <source>
        <dbReference type="EMBL" id="KJV07102.1"/>
    </source>
</evidence>
<feature type="domain" description="HIT" evidence="2">
    <location>
        <begin position="4"/>
        <end position="106"/>
    </location>
</feature>
<dbReference type="Proteomes" id="UP000033684">
    <property type="component" value="Unassembled WGS sequence"/>
</dbReference>
<dbReference type="AlphaFoldDB" id="A0A0F3IKB4"/>
<dbReference type="InterPro" id="IPR011146">
    <property type="entry name" value="HIT-like"/>
</dbReference>
<dbReference type="PATRIC" id="fig|1632867.3.peg.4893"/>
<reference evidence="3 4" key="2">
    <citation type="journal article" date="2016" name="Microb. Ecol.">
        <title>Genome Characteristics of a Novel Type I Methanotroph (Sn10-6) Isolated from a Flooded Indian Rice Field.</title>
        <authorList>
            <person name="Rahalkar M.C."/>
            <person name="Pandit P.S."/>
            <person name="Dhakephalkar P.K."/>
            <person name="Pore S."/>
            <person name="Arora P."/>
            <person name="Kapse N."/>
        </authorList>
    </citation>
    <scope>NUCLEOTIDE SEQUENCE [LARGE SCALE GENOMIC DNA]</scope>
    <source>
        <strain evidence="3 4">Sn10-6</strain>
    </source>
</reference>
<dbReference type="OrthoDB" id="9799145at2"/>
<dbReference type="Gene3D" id="3.30.428.10">
    <property type="entry name" value="HIT-like"/>
    <property type="match status" value="1"/>
</dbReference>
<organism evidence="3 4">
    <name type="scientific">Methylocucumis oryzae</name>
    <dbReference type="NCBI Taxonomy" id="1632867"/>
    <lineage>
        <taxon>Bacteria</taxon>
        <taxon>Pseudomonadati</taxon>
        <taxon>Pseudomonadota</taxon>
        <taxon>Gammaproteobacteria</taxon>
        <taxon>Methylococcales</taxon>
        <taxon>Methylococcaceae</taxon>
        <taxon>Methylocucumis</taxon>
    </lineage>
</organism>
<comment type="caution">
    <text evidence="3">The sequence shown here is derived from an EMBL/GenBank/DDBJ whole genome shotgun (WGS) entry which is preliminary data.</text>
</comment>
<accession>A0A0F3IKB4</accession>
<reference evidence="4" key="1">
    <citation type="submission" date="2015-03" db="EMBL/GenBank/DDBJ databases">
        <title>Draft genome sequence of a novel methanotroph (Sn10-6) isolated from flooded ricefield rhizosphere in India.</title>
        <authorList>
            <person name="Pandit P.S."/>
            <person name="Pore S.D."/>
            <person name="Arora P."/>
            <person name="Kapse N.G."/>
            <person name="Dhakephalkar P.K."/>
            <person name="Rahalkar M.C."/>
        </authorList>
    </citation>
    <scope>NUCLEOTIDE SEQUENCE [LARGE SCALE GENOMIC DNA]</scope>
    <source>
        <strain evidence="4">Sn10-6</strain>
    </source>
</reference>
<evidence type="ECO:0000256" key="1">
    <source>
        <dbReference type="PROSITE-ProRule" id="PRU00464"/>
    </source>
</evidence>
<evidence type="ECO:0000313" key="4">
    <source>
        <dbReference type="Proteomes" id="UP000033684"/>
    </source>
</evidence>
<gene>
    <name evidence="3" type="ORF">VZ94_07060</name>
</gene>
<sequence>MAHTFRLHPRLEQDCIKIGRFELCQLLMMNDQNYPWFILVPEKADVREIYQLNSAERLLLSDESCYLAAQLAQIYQADKMNIAAIGNLVPQLHIHHIVRYQSDLAWPAPVWGFAPANPYHPEQIQKHIDMLKQQLTHCRFGLPT</sequence>
<dbReference type="EMBL" id="LAJX01000062">
    <property type="protein sequence ID" value="KJV07102.1"/>
    <property type="molecule type" value="Genomic_DNA"/>
</dbReference>